<dbReference type="STRING" id="1423796.FC24_GL001071"/>
<dbReference type="InterPro" id="IPR010057">
    <property type="entry name" value="Transcription_activator_Rgg_C"/>
</dbReference>
<name>A0A0R2DF13_9LACO</name>
<evidence type="ECO:0000313" key="3">
    <source>
        <dbReference type="Proteomes" id="UP000051638"/>
    </source>
</evidence>
<dbReference type="GO" id="GO:0003677">
    <property type="term" value="F:DNA binding"/>
    <property type="evidence" value="ECO:0007669"/>
    <property type="project" value="InterPro"/>
</dbReference>
<keyword evidence="3" id="KW-1185">Reference proteome</keyword>
<dbReference type="EMBL" id="AYYI01000027">
    <property type="protein sequence ID" value="KRM98732.1"/>
    <property type="molecule type" value="Genomic_DNA"/>
</dbReference>
<sequence length="284" mass="33088">MIDCKYGKVFHRIRQDKGASLATAAAGIMSKQGLSAFENGKSMITLDKFFKLINQLNIDINEYIACITEQHLPKNNLNRLVMAYRRQDQHFLRQMQVKFKQWYAIYHREHDLHLMIVIKVLLKKLGQQVNITTAEINTIHDYLLRVDQWGIYELRIFECTLTLFDDFQITLLSRTALTAGKVYDAIYCEPRKEICQLLFSLIERLLKLNQVKTAAVYLKVVRSELQVEDIQSWFLYRYYAGIVTYRLGQTQAKKAAINTARLLAYLGNRNLAKHYLTHLADCGV</sequence>
<dbReference type="OrthoDB" id="2304426at2"/>
<reference evidence="2 3" key="1">
    <citation type="journal article" date="2015" name="Genome Announc.">
        <title>Expanding the biotechnology potential of lactobacilli through comparative genomics of 213 strains and associated genera.</title>
        <authorList>
            <person name="Sun Z."/>
            <person name="Harris H.M."/>
            <person name="McCann A."/>
            <person name="Guo C."/>
            <person name="Argimon S."/>
            <person name="Zhang W."/>
            <person name="Yang X."/>
            <person name="Jeffery I.B."/>
            <person name="Cooney J.C."/>
            <person name="Kagawa T.F."/>
            <person name="Liu W."/>
            <person name="Song Y."/>
            <person name="Salvetti E."/>
            <person name="Wrobel A."/>
            <person name="Rasinkangas P."/>
            <person name="Parkhill J."/>
            <person name="Rea M.C."/>
            <person name="O'Sullivan O."/>
            <person name="Ritari J."/>
            <person name="Douillard F.P."/>
            <person name="Paul Ross R."/>
            <person name="Yang R."/>
            <person name="Briner A.E."/>
            <person name="Felis G.E."/>
            <person name="de Vos W.M."/>
            <person name="Barrangou R."/>
            <person name="Klaenhammer T.R."/>
            <person name="Caufield P.W."/>
            <person name="Cui Y."/>
            <person name="Zhang H."/>
            <person name="O'Toole P.W."/>
        </authorList>
    </citation>
    <scope>NUCLEOTIDE SEQUENCE [LARGE SCALE GENOMIC DNA]</scope>
    <source>
        <strain evidence="2 3">DSM 20253</strain>
    </source>
</reference>
<evidence type="ECO:0000313" key="2">
    <source>
        <dbReference type="EMBL" id="KRM98732.1"/>
    </source>
</evidence>
<proteinExistence type="predicted"/>
<dbReference type="CDD" id="cd00093">
    <property type="entry name" value="HTH_XRE"/>
    <property type="match status" value="1"/>
</dbReference>
<dbReference type="SUPFAM" id="SSF47413">
    <property type="entry name" value="lambda repressor-like DNA-binding domains"/>
    <property type="match status" value="1"/>
</dbReference>
<dbReference type="PANTHER" id="PTHR37038">
    <property type="entry name" value="TRANSCRIPTIONAL REGULATOR-RELATED"/>
    <property type="match status" value="1"/>
</dbReference>
<dbReference type="PATRIC" id="fig|1423796.3.peg.1095"/>
<dbReference type="AlphaFoldDB" id="A0A0R2DF13"/>
<dbReference type="InterPro" id="IPR001387">
    <property type="entry name" value="Cro/C1-type_HTH"/>
</dbReference>
<dbReference type="InterPro" id="IPR011990">
    <property type="entry name" value="TPR-like_helical_dom_sf"/>
</dbReference>
<gene>
    <name evidence="2" type="ORF">FC24_GL001071</name>
</gene>
<protein>
    <recommendedName>
        <fullName evidence="1">HTH cro/C1-type domain-containing protein</fullName>
    </recommendedName>
</protein>
<dbReference type="PANTHER" id="PTHR37038:SF12">
    <property type="entry name" value="TRANSCRIPTIONAL REGULATOR"/>
    <property type="match status" value="1"/>
</dbReference>
<dbReference type="NCBIfam" id="TIGR01716">
    <property type="entry name" value="RGG_Cterm"/>
    <property type="match status" value="1"/>
</dbReference>
<comment type="caution">
    <text evidence="2">The sequence shown here is derived from an EMBL/GenBank/DDBJ whole genome shotgun (WGS) entry which is preliminary data.</text>
</comment>
<accession>A0A0R2DF13</accession>
<dbReference type="Pfam" id="PF21259">
    <property type="entry name" value="Rgg_C"/>
    <property type="match status" value="1"/>
</dbReference>
<dbReference type="Proteomes" id="UP000051638">
    <property type="component" value="Unassembled WGS sequence"/>
</dbReference>
<dbReference type="Pfam" id="PF01381">
    <property type="entry name" value="HTH_3"/>
    <property type="match status" value="1"/>
</dbReference>
<dbReference type="RefSeq" id="WP_057873702.1">
    <property type="nucleotide sequence ID" value="NZ_AYYI01000027.1"/>
</dbReference>
<dbReference type="PROSITE" id="PS50943">
    <property type="entry name" value="HTH_CROC1"/>
    <property type="match status" value="1"/>
</dbReference>
<evidence type="ECO:0000259" key="1">
    <source>
        <dbReference type="PROSITE" id="PS50943"/>
    </source>
</evidence>
<organism evidence="2 3">
    <name type="scientific">Loigolactobacillus rennini DSM 20253</name>
    <dbReference type="NCBI Taxonomy" id="1423796"/>
    <lineage>
        <taxon>Bacteria</taxon>
        <taxon>Bacillati</taxon>
        <taxon>Bacillota</taxon>
        <taxon>Bacilli</taxon>
        <taxon>Lactobacillales</taxon>
        <taxon>Lactobacillaceae</taxon>
        <taxon>Loigolactobacillus</taxon>
    </lineage>
</organism>
<feature type="domain" description="HTH cro/C1-type" evidence="1">
    <location>
        <begin position="29"/>
        <end position="63"/>
    </location>
</feature>
<dbReference type="SMART" id="SM00530">
    <property type="entry name" value="HTH_XRE"/>
    <property type="match status" value="1"/>
</dbReference>
<dbReference type="InterPro" id="IPR053163">
    <property type="entry name" value="HTH-type_regulator_Rgg"/>
</dbReference>
<dbReference type="InterPro" id="IPR010982">
    <property type="entry name" value="Lambda_DNA-bd_dom_sf"/>
</dbReference>
<dbReference type="Gene3D" id="1.25.40.10">
    <property type="entry name" value="Tetratricopeptide repeat domain"/>
    <property type="match status" value="1"/>
</dbReference>